<feature type="region of interest" description="Disordered" evidence="3">
    <location>
        <begin position="74"/>
        <end position="380"/>
    </location>
</feature>
<feature type="region of interest" description="Disordered" evidence="3">
    <location>
        <begin position="1"/>
        <end position="23"/>
    </location>
</feature>
<dbReference type="EMBL" id="JBJKBG010000002">
    <property type="protein sequence ID" value="KAL3749578.1"/>
    <property type="molecule type" value="Genomic_DNA"/>
</dbReference>
<evidence type="ECO:0000256" key="3">
    <source>
        <dbReference type="SAM" id="MobiDB-lite"/>
    </source>
</evidence>
<reference evidence="4 5" key="1">
    <citation type="submission" date="2024-11" db="EMBL/GenBank/DDBJ databases">
        <title>Chromosome-level genome assembly of Eucalyptus globulus Labill. provides insights into its genome evolution.</title>
        <authorList>
            <person name="Li X."/>
        </authorList>
    </citation>
    <scope>NUCLEOTIDE SEQUENCE [LARGE SCALE GENOMIC DNA]</scope>
    <source>
        <strain evidence="4">CL2024</strain>
        <tissue evidence="4">Fresh tender leaves</tissue>
    </source>
</reference>
<proteinExistence type="predicted"/>
<keyword evidence="5" id="KW-1185">Reference proteome</keyword>
<evidence type="ECO:0000313" key="5">
    <source>
        <dbReference type="Proteomes" id="UP001634007"/>
    </source>
</evidence>
<dbReference type="InterPro" id="IPR045138">
    <property type="entry name" value="MeCP2/MBD4"/>
</dbReference>
<feature type="compositionally biased region" description="Basic and acidic residues" evidence="3">
    <location>
        <begin position="122"/>
        <end position="132"/>
    </location>
</feature>
<dbReference type="InterPro" id="IPR011257">
    <property type="entry name" value="DNA_glycosylase"/>
</dbReference>
<feature type="compositionally biased region" description="Basic residues" evidence="3">
    <location>
        <begin position="133"/>
        <end position="145"/>
    </location>
</feature>
<feature type="compositionally biased region" description="Basic residues" evidence="3">
    <location>
        <begin position="205"/>
        <end position="218"/>
    </location>
</feature>
<feature type="compositionally biased region" description="Gly residues" evidence="3">
    <location>
        <begin position="258"/>
        <end position="271"/>
    </location>
</feature>
<evidence type="ECO:0008006" key="6">
    <source>
        <dbReference type="Google" id="ProtNLM"/>
    </source>
</evidence>
<organism evidence="4 5">
    <name type="scientific">Eucalyptus globulus</name>
    <name type="common">Tasmanian blue gum</name>
    <dbReference type="NCBI Taxonomy" id="34317"/>
    <lineage>
        <taxon>Eukaryota</taxon>
        <taxon>Viridiplantae</taxon>
        <taxon>Streptophyta</taxon>
        <taxon>Embryophyta</taxon>
        <taxon>Tracheophyta</taxon>
        <taxon>Spermatophyta</taxon>
        <taxon>Magnoliopsida</taxon>
        <taxon>eudicotyledons</taxon>
        <taxon>Gunneridae</taxon>
        <taxon>Pentapetalae</taxon>
        <taxon>rosids</taxon>
        <taxon>malvids</taxon>
        <taxon>Myrtales</taxon>
        <taxon>Myrtaceae</taxon>
        <taxon>Myrtoideae</taxon>
        <taxon>Eucalypteae</taxon>
        <taxon>Eucalyptus</taxon>
    </lineage>
</organism>
<dbReference type="AlphaFoldDB" id="A0ABD3LDG1"/>
<keyword evidence="2" id="KW-0539">Nucleus</keyword>
<accession>A0ABD3LDG1</accession>
<sequence>MAKKRKKRSDDGEEPPAASAAAAAAAAAAAVVSPYFQKKPASGQAAEADPEQGGLPISEKILELISRFTYTGGPLLKKQKEGLAPISRSDGGPRLSPYFQQKKSNGEGNDGGVGGAGGGTLGERKPGDEKPQSRAKARPSARARAKAGNAVKVSPYFQKAEGASQQPQPQRDGRARGKKAVKIKVSPYFQKAEGEAPQPQPQRQSKARARKVRVSKKKKVDEEGEGAEAKQIAPISLSDGGPRLSPYFQQKKSNSSEGNGGVVGGAGGGTLGERKSGDEKPQSRAKARPSASARAKAGNAVKVSPYFQKVEGASQQPQPQRDGRARARERGKKAVKVKVSPYFQKAEGEAPQPQRKARVRKVRVSKKKKKVDEEGEGTEAKDIAKRKRRAYDRRRVLTAAEKRAEAYRRKAPDNTWKPPPSGHRLLQESHWRDPWRVLLICMLLNVTTGKQTSQYLDALFKEYPDATKAAEASIETLESIIQPLGLKRKRARMIVRMSREYLDESWTHVTQLHGVGKYAADAYAIFCTGKWKEVNPLDHKLNDYWQYLWWLEDRRLLK</sequence>
<comment type="subcellular location">
    <subcellularLocation>
        <location evidence="1">Nucleus</location>
    </subcellularLocation>
</comment>
<dbReference type="FunFam" id="1.10.340.30:FF:000007">
    <property type="entry name" value="Methyl-CpG-binding domain protein 4"/>
    <property type="match status" value="1"/>
</dbReference>
<name>A0ABD3LDG1_EUCGL</name>
<protein>
    <recommendedName>
        <fullName evidence="6">HhH-GPD domain-containing protein</fullName>
    </recommendedName>
</protein>
<evidence type="ECO:0000256" key="2">
    <source>
        <dbReference type="ARBA" id="ARBA00023242"/>
    </source>
</evidence>
<dbReference type="Proteomes" id="UP001634007">
    <property type="component" value="Unassembled WGS sequence"/>
</dbReference>
<dbReference type="GO" id="GO:0005634">
    <property type="term" value="C:nucleus"/>
    <property type="evidence" value="ECO:0007669"/>
    <property type="project" value="UniProtKB-SubCell"/>
</dbReference>
<evidence type="ECO:0000256" key="1">
    <source>
        <dbReference type="ARBA" id="ARBA00004123"/>
    </source>
</evidence>
<comment type="caution">
    <text evidence="4">The sequence shown here is derived from an EMBL/GenBank/DDBJ whole genome shotgun (WGS) entry which is preliminary data.</text>
</comment>
<feature type="compositionally biased region" description="Basic and acidic residues" evidence="3">
    <location>
        <begin position="272"/>
        <end position="282"/>
    </location>
</feature>
<dbReference type="PANTHER" id="PTHR15074">
    <property type="entry name" value="METHYL-CPG-BINDING PROTEIN"/>
    <property type="match status" value="1"/>
</dbReference>
<feature type="compositionally biased region" description="Low complexity" evidence="3">
    <location>
        <begin position="288"/>
        <end position="297"/>
    </location>
</feature>
<dbReference type="PANTHER" id="PTHR15074:SF0">
    <property type="entry name" value="METHYL-CPG-BINDING DOMAIN PROTEIN 4-LIKE PROTEIN"/>
    <property type="match status" value="1"/>
</dbReference>
<feature type="compositionally biased region" description="Basic residues" evidence="3">
    <location>
        <begin position="355"/>
        <end position="369"/>
    </location>
</feature>
<dbReference type="GO" id="GO:0003677">
    <property type="term" value="F:DNA binding"/>
    <property type="evidence" value="ECO:0007669"/>
    <property type="project" value="UniProtKB-ARBA"/>
</dbReference>
<dbReference type="Gene3D" id="1.10.340.30">
    <property type="entry name" value="Hypothetical protein, domain 2"/>
    <property type="match status" value="1"/>
</dbReference>
<gene>
    <name evidence="4" type="ORF">ACJRO7_010676</name>
</gene>
<dbReference type="SUPFAM" id="SSF48150">
    <property type="entry name" value="DNA-glycosylase"/>
    <property type="match status" value="1"/>
</dbReference>
<feature type="compositionally biased region" description="Gly residues" evidence="3">
    <location>
        <begin position="108"/>
        <end position="121"/>
    </location>
</feature>
<feature type="compositionally biased region" description="Polar residues" evidence="3">
    <location>
        <begin position="247"/>
        <end position="257"/>
    </location>
</feature>
<evidence type="ECO:0000313" key="4">
    <source>
        <dbReference type="EMBL" id="KAL3749578.1"/>
    </source>
</evidence>